<dbReference type="PROSITE" id="PS50885">
    <property type="entry name" value="HAMP"/>
    <property type="match status" value="1"/>
</dbReference>
<dbReference type="GO" id="GO:0005886">
    <property type="term" value="C:plasma membrane"/>
    <property type="evidence" value="ECO:0007669"/>
    <property type="project" value="TreeGrafter"/>
</dbReference>
<dbReference type="Gene3D" id="6.10.340.10">
    <property type="match status" value="1"/>
</dbReference>
<dbReference type="Gene3D" id="1.10.287.950">
    <property type="entry name" value="Methyl-accepting chemotaxis protein"/>
    <property type="match status" value="1"/>
</dbReference>
<dbReference type="InterPro" id="IPR051310">
    <property type="entry name" value="MCP_chemotaxis"/>
</dbReference>
<reference evidence="8" key="1">
    <citation type="submission" date="2022-09" db="EMBL/GenBank/DDBJ databases">
        <title>Intensive care unit water sources are persistently colonized with multi-drug resistant bacteria and are the site of extensive horizontal gene transfer of antibiotic resistance genes.</title>
        <authorList>
            <person name="Diorio-Toth L."/>
        </authorList>
    </citation>
    <scope>NUCLEOTIDE SEQUENCE</scope>
    <source>
        <strain evidence="8">GD04130</strain>
    </source>
</reference>
<evidence type="ECO:0000256" key="2">
    <source>
        <dbReference type="ARBA" id="ARBA00022481"/>
    </source>
</evidence>
<dbReference type="PRINTS" id="PR00260">
    <property type="entry name" value="CHEMTRNSDUCR"/>
</dbReference>
<feature type="transmembrane region" description="Helical" evidence="5">
    <location>
        <begin position="53"/>
        <end position="75"/>
    </location>
</feature>
<keyword evidence="4" id="KW-0807">Transducer</keyword>
<dbReference type="EMBL" id="JAODZU010000005">
    <property type="protein sequence ID" value="MDH0362667.1"/>
    <property type="molecule type" value="Genomic_DNA"/>
</dbReference>
<keyword evidence="2" id="KW-0488">Methylation</keyword>
<protein>
    <submittedName>
        <fullName evidence="8">Methyl-accepting chemotaxis protein</fullName>
    </submittedName>
</protein>
<dbReference type="InterPro" id="IPR003660">
    <property type="entry name" value="HAMP_dom"/>
</dbReference>
<dbReference type="SMART" id="SM00304">
    <property type="entry name" value="HAMP"/>
    <property type="match status" value="1"/>
</dbReference>
<sequence>MSLVVRSVPSHATPVREMVPAPAIVPPDRPALPRSTAPSGRGVLRHWPVAVKIAVVFGGLLLCGVLVAGGLIAYLQQVERDAAASLQVHDAQLAQAQQWQALTQKGVETALASVLSSEEAVIASFAAKARDYLAQAEALTQVMELQGALGQQVQAQGQQLAKSYAETFRARDLGMAWEAEKLVQESMQPAAQAYLSSQDQWLDHLQQLRQTAQDAAAAVRQQAQLWALSVYGVLLVVGVLISVAITRSITQPLAQAVALAEAIAHGDLTEQVADSRRDEMGSLLRAFDRMGAQLHGVVAQVRHGVGHVSQTASNLAQGNAKLAQRTQHTDAQLQLAVTGIEQISQQLNDAVADAGKAHQLSASAAQSASDGGAVVQQVVQNMDQLRAQSAEIAAITGVIDSIAFQTNILALNASVEAARAGEQGRGFAVVAEEVRALALRSADAARRIKALITHSLEQMENGAGLAQDAGQRMQRIVQDVQHVSGLVGGITHKAQEQSAGIAQLHQAMVALDGMTQENARLVHASNQAAADLHDQAGYLEQQVAVFKLQSQAAALIA</sequence>
<evidence type="ECO:0000313" key="9">
    <source>
        <dbReference type="Proteomes" id="UP001158297"/>
    </source>
</evidence>
<dbReference type="PROSITE" id="PS50111">
    <property type="entry name" value="CHEMOTAXIS_TRANSDUC_2"/>
    <property type="match status" value="1"/>
</dbReference>
<keyword evidence="5" id="KW-0812">Transmembrane</keyword>
<comment type="subcellular location">
    <subcellularLocation>
        <location evidence="1">Membrane</location>
    </subcellularLocation>
</comment>
<organism evidence="8 9">
    <name type="scientific">Comamonas aquatica</name>
    <dbReference type="NCBI Taxonomy" id="225991"/>
    <lineage>
        <taxon>Bacteria</taxon>
        <taxon>Pseudomonadati</taxon>
        <taxon>Pseudomonadota</taxon>
        <taxon>Betaproteobacteria</taxon>
        <taxon>Burkholderiales</taxon>
        <taxon>Comamonadaceae</taxon>
        <taxon>Comamonas</taxon>
    </lineage>
</organism>
<keyword evidence="5" id="KW-1133">Transmembrane helix</keyword>
<dbReference type="SUPFAM" id="SSF58104">
    <property type="entry name" value="Methyl-accepting chemotaxis protein (MCP) signaling domain"/>
    <property type="match status" value="1"/>
</dbReference>
<evidence type="ECO:0000256" key="3">
    <source>
        <dbReference type="ARBA" id="ARBA00029447"/>
    </source>
</evidence>
<gene>
    <name evidence="8" type="ORF">N7330_06285</name>
</gene>
<dbReference type="GO" id="GO:0007165">
    <property type="term" value="P:signal transduction"/>
    <property type="evidence" value="ECO:0007669"/>
    <property type="project" value="UniProtKB-KW"/>
</dbReference>
<accession>A0AA42HQA7</accession>
<evidence type="ECO:0000259" key="6">
    <source>
        <dbReference type="PROSITE" id="PS50111"/>
    </source>
</evidence>
<dbReference type="PANTHER" id="PTHR43531">
    <property type="entry name" value="PROTEIN ICFG"/>
    <property type="match status" value="1"/>
</dbReference>
<dbReference type="AlphaFoldDB" id="A0AA42HQA7"/>
<comment type="similarity">
    <text evidence="3">Belongs to the methyl-accepting chemotaxis (MCP) protein family.</text>
</comment>
<feature type="domain" description="Methyl-accepting transducer" evidence="6">
    <location>
        <begin position="304"/>
        <end position="533"/>
    </location>
</feature>
<dbReference type="SMART" id="SM00283">
    <property type="entry name" value="MA"/>
    <property type="match status" value="1"/>
</dbReference>
<dbReference type="FunFam" id="1.10.287.950:FF:000001">
    <property type="entry name" value="Methyl-accepting chemotaxis sensory transducer"/>
    <property type="match status" value="1"/>
</dbReference>
<dbReference type="Proteomes" id="UP001158297">
    <property type="component" value="Unassembled WGS sequence"/>
</dbReference>
<feature type="transmembrane region" description="Helical" evidence="5">
    <location>
        <begin position="225"/>
        <end position="245"/>
    </location>
</feature>
<dbReference type="Pfam" id="PF00672">
    <property type="entry name" value="HAMP"/>
    <property type="match status" value="1"/>
</dbReference>
<dbReference type="GO" id="GO:0004888">
    <property type="term" value="F:transmembrane signaling receptor activity"/>
    <property type="evidence" value="ECO:0007669"/>
    <property type="project" value="InterPro"/>
</dbReference>
<evidence type="ECO:0000313" key="8">
    <source>
        <dbReference type="EMBL" id="MDH0362667.1"/>
    </source>
</evidence>
<dbReference type="RefSeq" id="WP_279859845.1">
    <property type="nucleotide sequence ID" value="NZ_JAODZU010000005.1"/>
</dbReference>
<evidence type="ECO:0000256" key="1">
    <source>
        <dbReference type="ARBA" id="ARBA00004370"/>
    </source>
</evidence>
<evidence type="ECO:0000256" key="4">
    <source>
        <dbReference type="PROSITE-ProRule" id="PRU00284"/>
    </source>
</evidence>
<evidence type="ECO:0000256" key="5">
    <source>
        <dbReference type="SAM" id="Phobius"/>
    </source>
</evidence>
<comment type="caution">
    <text evidence="8">The sequence shown here is derived from an EMBL/GenBank/DDBJ whole genome shotgun (WGS) entry which is preliminary data.</text>
</comment>
<dbReference type="CDD" id="cd06225">
    <property type="entry name" value="HAMP"/>
    <property type="match status" value="1"/>
</dbReference>
<feature type="domain" description="HAMP" evidence="7">
    <location>
        <begin position="247"/>
        <end position="299"/>
    </location>
</feature>
<evidence type="ECO:0000259" key="7">
    <source>
        <dbReference type="PROSITE" id="PS50885"/>
    </source>
</evidence>
<name>A0AA42HQA7_9BURK</name>
<dbReference type="GO" id="GO:0006935">
    <property type="term" value="P:chemotaxis"/>
    <property type="evidence" value="ECO:0007669"/>
    <property type="project" value="InterPro"/>
</dbReference>
<dbReference type="PANTHER" id="PTHR43531:SF14">
    <property type="entry name" value="METHYL-ACCEPTING CHEMOTAXIS PROTEIN I-RELATED"/>
    <property type="match status" value="1"/>
</dbReference>
<dbReference type="InterPro" id="IPR004090">
    <property type="entry name" value="Chemotax_Me-accpt_rcpt"/>
</dbReference>
<keyword evidence="5" id="KW-0472">Membrane</keyword>
<dbReference type="Pfam" id="PF00015">
    <property type="entry name" value="MCPsignal"/>
    <property type="match status" value="1"/>
</dbReference>
<dbReference type="InterPro" id="IPR004089">
    <property type="entry name" value="MCPsignal_dom"/>
</dbReference>
<proteinExistence type="inferred from homology"/>